<protein>
    <recommendedName>
        <fullName evidence="2">SbsA Ig-like domain-containing protein</fullName>
    </recommendedName>
</protein>
<feature type="domain" description="SbsA Ig-like" evidence="2">
    <location>
        <begin position="619"/>
        <end position="715"/>
    </location>
</feature>
<evidence type="ECO:0000313" key="4">
    <source>
        <dbReference type="Proteomes" id="UP000030016"/>
    </source>
</evidence>
<dbReference type="Pfam" id="PF13205">
    <property type="entry name" value="Big_5"/>
    <property type="match status" value="1"/>
</dbReference>
<dbReference type="AlphaFoldDB" id="A0AA88ZM67"/>
<keyword evidence="1" id="KW-0732">Signal</keyword>
<comment type="caution">
    <text evidence="3">The sequence shown here is derived from an EMBL/GenBank/DDBJ whole genome shotgun (WGS) entry which is preliminary data.</text>
</comment>
<sequence length="821" mass="94318">MKYRNGVTSFVASLFIFSLIPINFSNTNAQALEGYKDYDRSSTKVENKYKINEKILKVEQNEDFTMALSESSLYLIKDGKCKKYDLGEIKILSDTNILKCDKYIYLTPCKEGESYDKVIIDIDKLKRNPKKVEDFTKSTVLSYNASITDLKTDNKENYYFKTKETDKEGKTNYVIVKVHKDGKTDKIPVKSEINDYEIEEDGSLWILDNEKISHISLDGKVIKSYKQENIKNITKDSKGNIWILQGDSIKEIRNGKMKKVYTVSEDSKEISVDSKDNLAIKNTRGFTIIKNGETENVDIDSYVQNSALVLKDNDSDIRILSDNYSQYSDETLNDDVVVDVSIKDDKFNLNNKAVTKFANYSNAIVYNGQVYFAQYNTLYTLKNNSMKEYVKFNKSEYNEFASDVKADKNGNIYVLGNKNIYVVDKDKNVSNIPLEKIYSFKSVDKNILQNDSDNNVYLITQSGENIKFNKLEGKNFRAVNFRAQDGKEPINVFLNENNEFEFVYKDNKTGYKVYKLDENLLPEEDERFNNEGLVLMKTYKDINKLSRTDDGKLVLWIGKNMVYTKDRADEKFIGLYDIPSTDKITSMVKGNDGRVYIGTINSGVICYGEKVDKDPSHYKEVVPKENSLVADNKEWTIKFNMKLDKDTVNNDNVIVATKDGERQDIDVKLNDDGKSIKIKPKKNYKDGRDYYIVVKKDVKSTSGKNLNKPVYGKFTVIKVPKISDAVKFEIIKPINMDMNNKEFMETIINNWTKEFENSAKGKNEAVKVGKVVVKEMKINKDTAYIVFNAEIATESKGKVEKDNKDIGLNCKKVEKNWIIIK</sequence>
<dbReference type="EMBL" id="JDRX01000011">
    <property type="protein sequence ID" value="KGN02244.1"/>
    <property type="molecule type" value="Genomic_DNA"/>
</dbReference>
<dbReference type="SUPFAM" id="SSF63829">
    <property type="entry name" value="Calcium-dependent phosphotriesterase"/>
    <property type="match status" value="1"/>
</dbReference>
<accession>A0AA88ZM67</accession>
<evidence type="ECO:0000256" key="1">
    <source>
        <dbReference type="ARBA" id="ARBA00022729"/>
    </source>
</evidence>
<organism evidence="3 4">
    <name type="scientific">Clostridium novyi A str. 4570</name>
    <dbReference type="NCBI Taxonomy" id="1444290"/>
    <lineage>
        <taxon>Bacteria</taxon>
        <taxon>Bacillati</taxon>
        <taxon>Bacillota</taxon>
        <taxon>Clostridia</taxon>
        <taxon>Eubacteriales</taxon>
        <taxon>Clostridiaceae</taxon>
        <taxon>Clostridium</taxon>
    </lineage>
</organism>
<dbReference type="Proteomes" id="UP000030016">
    <property type="component" value="Unassembled WGS sequence"/>
</dbReference>
<reference evidence="3 4" key="1">
    <citation type="submission" date="2014-01" db="EMBL/GenBank/DDBJ databases">
        <title>Plasmidome dynamics in the species complex Clostridium novyi sensu lato converts strains of independent lineages into distinctly different pathogens.</title>
        <authorList>
            <person name="Skarin H."/>
            <person name="Segerman B."/>
        </authorList>
    </citation>
    <scope>NUCLEOTIDE SEQUENCE [LARGE SCALE GENOMIC DNA]</scope>
    <source>
        <strain evidence="3 4">4570</strain>
    </source>
</reference>
<dbReference type="InterPro" id="IPR032812">
    <property type="entry name" value="SbsA_Ig"/>
</dbReference>
<dbReference type="RefSeq" id="WP_039249712.1">
    <property type="nucleotide sequence ID" value="NZ_JDRX01000011.1"/>
</dbReference>
<evidence type="ECO:0000259" key="2">
    <source>
        <dbReference type="Pfam" id="PF13205"/>
    </source>
</evidence>
<dbReference type="InterPro" id="IPR015943">
    <property type="entry name" value="WD40/YVTN_repeat-like_dom_sf"/>
</dbReference>
<proteinExistence type="predicted"/>
<dbReference type="SUPFAM" id="SSF101898">
    <property type="entry name" value="NHL repeat"/>
    <property type="match status" value="1"/>
</dbReference>
<name>A0AA88ZM67_CLONO</name>
<evidence type="ECO:0000313" key="3">
    <source>
        <dbReference type="EMBL" id="KGN02244.1"/>
    </source>
</evidence>
<gene>
    <name evidence="3" type="ORF">Z969_06285</name>
</gene>
<dbReference type="Gene3D" id="2.130.10.10">
    <property type="entry name" value="YVTN repeat-like/Quinoprotein amine dehydrogenase"/>
    <property type="match status" value="2"/>
</dbReference>